<evidence type="ECO:0000313" key="2">
    <source>
        <dbReference type="EMBL" id="RII96257.1"/>
    </source>
</evidence>
<proteinExistence type="predicted"/>
<comment type="caution">
    <text evidence="2">The sequence shown here is derived from an EMBL/GenBank/DDBJ whole genome shotgun (WGS) entry which is preliminary data.</text>
</comment>
<dbReference type="EMBL" id="QWEC01000212">
    <property type="protein sequence ID" value="RII96257.1"/>
    <property type="molecule type" value="Genomic_DNA"/>
</dbReference>
<dbReference type="Proteomes" id="UP000266298">
    <property type="component" value="Unassembled WGS sequence"/>
</dbReference>
<evidence type="ECO:0000256" key="1">
    <source>
        <dbReference type="SAM" id="MobiDB-lite"/>
    </source>
</evidence>
<feature type="compositionally biased region" description="Basic and acidic residues" evidence="1">
    <location>
        <begin position="1"/>
        <end position="16"/>
    </location>
</feature>
<name>A0A399NRA9_9MICO</name>
<organism evidence="2 3">
    <name type="scientific">Clavibacter michiganensis</name>
    <dbReference type="NCBI Taxonomy" id="28447"/>
    <lineage>
        <taxon>Bacteria</taxon>
        <taxon>Bacillati</taxon>
        <taxon>Actinomycetota</taxon>
        <taxon>Actinomycetes</taxon>
        <taxon>Micrococcales</taxon>
        <taxon>Microbacteriaceae</taxon>
        <taxon>Clavibacter</taxon>
    </lineage>
</organism>
<dbReference type="AlphaFoldDB" id="A0A399NRA9"/>
<dbReference type="RefSeq" id="WP_043586422.1">
    <property type="nucleotide sequence ID" value="NZ_QWEC01000212.1"/>
</dbReference>
<sequence length="247" mass="25818">MVTDDGRSAARPDDAARGPALELRWPSVVRDDPDPEALVVDVVNVGDARWVPVASFHTVGGLTPRGGVARGIDFAFVGGSPGAVPLDPGDSTRVPVHVATSQWSDLEPGEHEARATMPALGIRTADPLPVRVTAAMIARHVPGAVTALGAAAERSAVETQISADRARLAAGADLEALGATLARAESHEDAMARIVDLVGVDRDGAQQVLSSFVHWLLPYEMAETRRRLARSEGRRDALGDGPAVTVA</sequence>
<gene>
    <name evidence="2" type="ORF">DZF96_12125</name>
</gene>
<feature type="region of interest" description="Disordered" evidence="1">
    <location>
        <begin position="1"/>
        <end position="20"/>
    </location>
</feature>
<evidence type="ECO:0000313" key="3">
    <source>
        <dbReference type="Proteomes" id="UP000266298"/>
    </source>
</evidence>
<accession>A0A399NRA9</accession>
<protein>
    <submittedName>
        <fullName evidence="2">Uncharacterized protein</fullName>
    </submittedName>
</protein>
<reference evidence="2 3" key="1">
    <citation type="submission" date="2018-08" db="EMBL/GenBank/DDBJ databases">
        <title>Genome Sequence of Clavibacter michiganensis Subspecies type strains, and the Atypical Peach-Colored Strains Isolated from Tomato.</title>
        <authorList>
            <person name="Osdaghi E."/>
            <person name="Portier P."/>
            <person name="Briand M."/>
            <person name="Jacques M.-A."/>
        </authorList>
    </citation>
    <scope>NUCLEOTIDE SEQUENCE [LARGE SCALE GENOMIC DNA]</scope>
    <source>
        <strain evidence="2 3">CFBP 7493</strain>
    </source>
</reference>